<evidence type="ECO:0000313" key="4">
    <source>
        <dbReference type="Proteomes" id="UP000439917"/>
    </source>
</evidence>
<reference evidence="1 4" key="2">
    <citation type="submission" date="2019-09" db="EMBL/GenBank/DDBJ databases">
        <title>Prevalence, distribution, and phylogeny of type two toxin-antitoxin genes possessed by Cronobacter species where C. sakazakii homologs follow sequence type lineages.</title>
        <authorList>
            <person name="Finkelstein S."/>
            <person name="Negrete F."/>
            <person name="Jang H."/>
            <person name="Gopinath G.R."/>
            <person name="Tall B.D."/>
        </authorList>
    </citation>
    <scope>NUCLEOTIDE SEQUENCE [LARGE SCALE GENOMIC DNA]</scope>
    <source>
        <strain evidence="1 4">MOD1_Comp4</strain>
    </source>
</reference>
<evidence type="ECO:0000313" key="2">
    <source>
        <dbReference type="EMBL" id="PUW02173.1"/>
    </source>
</evidence>
<dbReference type="EMBL" id="WAGF01000008">
    <property type="protein sequence ID" value="KAB0879026.1"/>
    <property type="molecule type" value="Genomic_DNA"/>
</dbReference>
<dbReference type="AlphaFoldDB" id="A0A2S9UC79"/>
<sequence length="63" mass="7018">MGARRSSGFSSVWSSSPFLVQKILFIYTVFIYNDVAVTACDTGPHLNGRNKESWLKRVVPSVP</sequence>
<comment type="caution">
    <text evidence="2">The sequence shown here is derived from an EMBL/GenBank/DDBJ whole genome shotgun (WGS) entry which is preliminary data.</text>
</comment>
<dbReference type="Proteomes" id="UP000244856">
    <property type="component" value="Unassembled WGS sequence"/>
</dbReference>
<evidence type="ECO:0000313" key="3">
    <source>
        <dbReference type="Proteomes" id="UP000244856"/>
    </source>
</evidence>
<dbReference type="EMBL" id="NCTU01000015">
    <property type="protein sequence ID" value="PUW02173.1"/>
    <property type="molecule type" value="Genomic_DNA"/>
</dbReference>
<protein>
    <submittedName>
        <fullName evidence="2">Uncharacterized protein</fullName>
    </submittedName>
</protein>
<proteinExistence type="predicted"/>
<organism evidence="2 3">
    <name type="scientific">Cronobacter sakazakii</name>
    <name type="common">Enterobacter sakazakii</name>
    <dbReference type="NCBI Taxonomy" id="28141"/>
    <lineage>
        <taxon>Bacteria</taxon>
        <taxon>Pseudomonadati</taxon>
        <taxon>Pseudomonadota</taxon>
        <taxon>Gammaproteobacteria</taxon>
        <taxon>Enterobacterales</taxon>
        <taxon>Enterobacteriaceae</taxon>
        <taxon>Cronobacter</taxon>
    </lineage>
</organism>
<dbReference type="Proteomes" id="UP000439917">
    <property type="component" value="Unassembled WGS sequence"/>
</dbReference>
<reference evidence="2 3" key="1">
    <citation type="submission" date="2017-04" db="EMBL/GenBank/DDBJ databases">
        <title>Cronobacter sakazakii, ST83 Lineage Isolates.</title>
        <authorList>
            <person name="Chase H."/>
            <person name="Tall B."/>
            <person name="Gopinath G."/>
            <person name="Lehner A."/>
        </authorList>
    </citation>
    <scope>NUCLEOTIDE SEQUENCE [LARGE SCALE GENOMIC DNA]</scope>
    <source>
        <strain evidence="2 3">MOD1_Comp15</strain>
    </source>
</reference>
<evidence type="ECO:0000313" key="1">
    <source>
        <dbReference type="EMBL" id="KAB0879026.1"/>
    </source>
</evidence>
<accession>A0A2S9UC79</accession>
<gene>
    <name evidence="2" type="ORF">B7T07_18730</name>
    <name evidence="1" type="ORF">FZI38_09150</name>
</gene>
<name>A0A2S9UC79_CROSK</name>